<comment type="caution">
    <text evidence="5">The sequence shown here is derived from an EMBL/GenBank/DDBJ whole genome shotgun (WGS) entry which is preliminary data.</text>
</comment>
<evidence type="ECO:0000313" key="5">
    <source>
        <dbReference type="EMBL" id="KAK9820689.1"/>
    </source>
</evidence>
<evidence type="ECO:0000256" key="2">
    <source>
        <dbReference type="ARBA" id="ARBA00023235"/>
    </source>
</evidence>
<accession>A0AAW1QGZ2</accession>
<proteinExistence type="inferred from homology"/>
<dbReference type="InterPro" id="IPR050275">
    <property type="entry name" value="PGM_Phosphatase"/>
</dbReference>
<dbReference type="InterPro" id="IPR029033">
    <property type="entry name" value="His_PPase_superfam"/>
</dbReference>
<evidence type="ECO:0000313" key="6">
    <source>
        <dbReference type="Proteomes" id="UP001438707"/>
    </source>
</evidence>
<comment type="similarity">
    <text evidence="3">Belongs to the phosphoglycerate mutase family.</text>
</comment>
<dbReference type="PROSITE" id="PS00175">
    <property type="entry name" value="PG_MUTASE"/>
    <property type="match status" value="1"/>
</dbReference>
<dbReference type="Gene3D" id="3.40.50.1240">
    <property type="entry name" value="Phosphoglycerate mutase-like"/>
    <property type="match status" value="1"/>
</dbReference>
<feature type="compositionally biased region" description="Basic residues" evidence="4">
    <location>
        <begin position="1"/>
        <end position="10"/>
    </location>
</feature>
<reference evidence="5 6" key="1">
    <citation type="journal article" date="2024" name="Nat. Commun.">
        <title>Phylogenomics reveals the evolutionary origins of lichenization in chlorophyte algae.</title>
        <authorList>
            <person name="Puginier C."/>
            <person name="Libourel C."/>
            <person name="Otte J."/>
            <person name="Skaloud P."/>
            <person name="Haon M."/>
            <person name="Grisel S."/>
            <person name="Petersen M."/>
            <person name="Berrin J.G."/>
            <person name="Delaux P.M."/>
            <person name="Dal Grande F."/>
            <person name="Keller J."/>
        </authorList>
    </citation>
    <scope>NUCLEOTIDE SEQUENCE [LARGE SCALE GENOMIC DNA]</scope>
    <source>
        <strain evidence="5 6">SAG 2145</strain>
    </source>
</reference>
<keyword evidence="1" id="KW-0324">Glycolysis</keyword>
<name>A0AAW1QGZ2_9CHLO</name>
<feature type="region of interest" description="Disordered" evidence="4">
    <location>
        <begin position="1"/>
        <end position="48"/>
    </location>
</feature>
<dbReference type="Pfam" id="PF00300">
    <property type="entry name" value="His_Phos_1"/>
    <property type="match status" value="1"/>
</dbReference>
<dbReference type="InterPro" id="IPR001345">
    <property type="entry name" value="PG/BPGM_mutase_AS"/>
</dbReference>
<dbReference type="SMART" id="SM00855">
    <property type="entry name" value="PGAM"/>
    <property type="match status" value="1"/>
</dbReference>
<sequence>MSQPAKRRKLVQTSLAQKVVRPSTAKESVETQRDTSSPCQAADKGQTAQKVYPMFRPKQERKVVHLVRHGQSEYNAAIFADGDPRIADAPLTQKGQEQARNLEGHLRRLHLPAGTLWVCSPLTRALHTLQLSCWHLHGEETPNLANFLILRDITEHLGTFGDLGSPASVIRAKFPQLAPLMEQLPERWWFAHEANRDASCPYLKTEPMALVKERCGKFRKWLQDRPEMAIVVVGHSTFFKTFTSSPHRLKNCEIQTILI</sequence>
<dbReference type="SUPFAM" id="SSF53254">
    <property type="entry name" value="Phosphoglycerate mutase-like"/>
    <property type="match status" value="1"/>
</dbReference>
<dbReference type="PANTHER" id="PTHR48100">
    <property type="entry name" value="BROAD-SPECIFICITY PHOSPHATASE YOR283W-RELATED"/>
    <property type="match status" value="1"/>
</dbReference>
<evidence type="ECO:0000256" key="1">
    <source>
        <dbReference type="ARBA" id="ARBA00023152"/>
    </source>
</evidence>
<organism evidence="5 6">
    <name type="scientific">Apatococcus lobatus</name>
    <dbReference type="NCBI Taxonomy" id="904363"/>
    <lineage>
        <taxon>Eukaryota</taxon>
        <taxon>Viridiplantae</taxon>
        <taxon>Chlorophyta</taxon>
        <taxon>core chlorophytes</taxon>
        <taxon>Trebouxiophyceae</taxon>
        <taxon>Chlorellales</taxon>
        <taxon>Chlorellaceae</taxon>
        <taxon>Apatococcus</taxon>
    </lineage>
</organism>
<keyword evidence="6" id="KW-1185">Reference proteome</keyword>
<evidence type="ECO:0000256" key="4">
    <source>
        <dbReference type="SAM" id="MobiDB-lite"/>
    </source>
</evidence>
<dbReference type="InterPro" id="IPR013078">
    <property type="entry name" value="His_Pase_superF_clade-1"/>
</dbReference>
<dbReference type="Proteomes" id="UP001438707">
    <property type="component" value="Unassembled WGS sequence"/>
</dbReference>
<gene>
    <name evidence="5" type="ORF">WJX74_006717</name>
</gene>
<protein>
    <recommendedName>
        <fullName evidence="7">Phosphoglycerate mutase-like protein</fullName>
    </recommendedName>
</protein>
<evidence type="ECO:0008006" key="7">
    <source>
        <dbReference type="Google" id="ProtNLM"/>
    </source>
</evidence>
<dbReference type="EMBL" id="JALJOS010000045">
    <property type="protein sequence ID" value="KAK9820689.1"/>
    <property type="molecule type" value="Genomic_DNA"/>
</dbReference>
<dbReference type="AlphaFoldDB" id="A0AAW1QGZ2"/>
<evidence type="ECO:0000256" key="3">
    <source>
        <dbReference type="ARBA" id="ARBA00038362"/>
    </source>
</evidence>
<dbReference type="GO" id="GO:0016791">
    <property type="term" value="F:phosphatase activity"/>
    <property type="evidence" value="ECO:0007669"/>
    <property type="project" value="TreeGrafter"/>
</dbReference>
<dbReference type="CDD" id="cd07067">
    <property type="entry name" value="HP_PGM_like"/>
    <property type="match status" value="1"/>
</dbReference>
<dbReference type="GO" id="GO:0005737">
    <property type="term" value="C:cytoplasm"/>
    <property type="evidence" value="ECO:0007669"/>
    <property type="project" value="TreeGrafter"/>
</dbReference>
<keyword evidence="2" id="KW-0413">Isomerase</keyword>
<dbReference type="PANTHER" id="PTHR48100:SF1">
    <property type="entry name" value="HISTIDINE PHOSPHATASE FAMILY PROTEIN-RELATED"/>
    <property type="match status" value="1"/>
</dbReference>